<gene>
    <name evidence="1" type="ORF">LV75_003444</name>
</gene>
<proteinExistence type="predicted"/>
<keyword evidence="2" id="KW-1185">Reference proteome</keyword>
<sequence>MDFPRLDALSDQYESPFATFLAHTDQKRKANRYLEQVADGLARRAVFVDAGAGTGDTTAHLAERFERVVAIEPNPALRAQLAGRVPGAEIIDVPILAAEPGAGADLVFCGHVLYYVHPDLWAEHLAALASWTAPGGQCVVAMQNPGSDCMVMLREFGGPRFDLTRVVAAETHTVPSFVQVPDLDTAVEVAAFILGLAPLPVTRDLVEDYIEQRFRAAGSYVFSCTQDFHHLAT</sequence>
<dbReference type="CDD" id="cd02440">
    <property type="entry name" value="AdoMet_MTases"/>
    <property type="match status" value="1"/>
</dbReference>
<name>A0ABT1IE66_9PSEU</name>
<dbReference type="GO" id="GO:0032259">
    <property type="term" value="P:methylation"/>
    <property type="evidence" value="ECO:0007669"/>
    <property type="project" value="UniProtKB-KW"/>
</dbReference>
<reference evidence="1 2" key="1">
    <citation type="submission" date="2022-06" db="EMBL/GenBank/DDBJ databases">
        <title>Genomic Encyclopedia of Archaeal and Bacterial Type Strains, Phase II (KMG-II): from individual species to whole genera.</title>
        <authorList>
            <person name="Goeker M."/>
        </authorList>
    </citation>
    <scope>NUCLEOTIDE SEQUENCE [LARGE SCALE GENOMIC DNA]</scope>
    <source>
        <strain evidence="1 2">DSM 44255</strain>
    </source>
</reference>
<accession>A0ABT1IE66</accession>
<dbReference type="SUPFAM" id="SSF53335">
    <property type="entry name" value="S-adenosyl-L-methionine-dependent methyltransferases"/>
    <property type="match status" value="1"/>
</dbReference>
<dbReference type="EMBL" id="JAMTCO010000008">
    <property type="protein sequence ID" value="MCP2270932.1"/>
    <property type="molecule type" value="Genomic_DNA"/>
</dbReference>
<dbReference type="InterPro" id="IPR029063">
    <property type="entry name" value="SAM-dependent_MTases_sf"/>
</dbReference>
<keyword evidence="1" id="KW-0808">Transferase</keyword>
<dbReference type="GO" id="GO:0008168">
    <property type="term" value="F:methyltransferase activity"/>
    <property type="evidence" value="ECO:0007669"/>
    <property type="project" value="UniProtKB-KW"/>
</dbReference>
<evidence type="ECO:0000313" key="2">
    <source>
        <dbReference type="Proteomes" id="UP001205185"/>
    </source>
</evidence>
<keyword evidence="1" id="KW-0489">Methyltransferase</keyword>
<dbReference type="RefSeq" id="WP_253887892.1">
    <property type="nucleotide sequence ID" value="NZ_BAAAVB010000013.1"/>
</dbReference>
<comment type="caution">
    <text evidence="1">The sequence shown here is derived from an EMBL/GenBank/DDBJ whole genome shotgun (WGS) entry which is preliminary data.</text>
</comment>
<protein>
    <submittedName>
        <fullName evidence="1">Methyltransferase, FkbM family</fullName>
    </submittedName>
</protein>
<dbReference type="Gene3D" id="3.40.50.150">
    <property type="entry name" value="Vaccinia Virus protein VP39"/>
    <property type="match status" value="1"/>
</dbReference>
<organism evidence="1 2">
    <name type="scientific">Actinokineospora diospyrosa</name>
    <dbReference type="NCBI Taxonomy" id="103728"/>
    <lineage>
        <taxon>Bacteria</taxon>
        <taxon>Bacillati</taxon>
        <taxon>Actinomycetota</taxon>
        <taxon>Actinomycetes</taxon>
        <taxon>Pseudonocardiales</taxon>
        <taxon>Pseudonocardiaceae</taxon>
        <taxon>Actinokineospora</taxon>
    </lineage>
</organism>
<dbReference type="Proteomes" id="UP001205185">
    <property type="component" value="Unassembled WGS sequence"/>
</dbReference>
<evidence type="ECO:0000313" key="1">
    <source>
        <dbReference type="EMBL" id="MCP2270932.1"/>
    </source>
</evidence>
<dbReference type="Pfam" id="PF13489">
    <property type="entry name" value="Methyltransf_23"/>
    <property type="match status" value="1"/>
</dbReference>